<name>A0A3D8J4V1_9HELI</name>
<dbReference type="InterPro" id="IPR001296">
    <property type="entry name" value="Glyco_trans_1"/>
</dbReference>
<feature type="domain" description="Glycosyltransferase subfamily 4-like N-terminal" evidence="2">
    <location>
        <begin position="15"/>
        <end position="189"/>
    </location>
</feature>
<proteinExistence type="predicted"/>
<dbReference type="InterPro" id="IPR050194">
    <property type="entry name" value="Glycosyltransferase_grp1"/>
</dbReference>
<dbReference type="Pfam" id="PF00534">
    <property type="entry name" value="Glycos_transf_1"/>
    <property type="match status" value="1"/>
</dbReference>
<dbReference type="Pfam" id="PF13439">
    <property type="entry name" value="Glyco_transf_4"/>
    <property type="match status" value="1"/>
</dbReference>
<sequence>MIVAIIVDSYNDRSNGTSMTAFRFARELIKRGHEVRVVATDTQENRHEAMGSEGEKLFFVRERYIPLVTEISHKQHMIFGYPDSRVLESALTGCDIAHFYLPFALEIAGMRICRKMRIPYIGAFHLQPQHISYNMNMDFAWFNAYLFRRFYRVFYRYTHHIHCPSKLMEDEIQRAGYAGKKYVISNGFQLNITESETQHVDDSFFHIISVGRFSKEKRQDVLIKAIAQSKYVKNIKLHLHGLGPREKYLRNLCDSLLPNQVEFGFIDNHDLIKKLKCMNLYVHPAQVESEAISCLEAVSVGVVPVIADSKVSATNQFALDSRSLFITNNVEDLCAKIDYWIEHPQELQAMKSKYKESASNYSLDRSIDRILDVYKEAIADFKSNPSLFEIHNALIMDK</sequence>
<dbReference type="OrthoDB" id="9802525at2"/>
<dbReference type="AlphaFoldDB" id="A0A3D8J4V1"/>
<dbReference type="RefSeq" id="WP_104762868.1">
    <property type="nucleotide sequence ID" value="NZ_FZPM01000011.1"/>
</dbReference>
<dbReference type="PANTHER" id="PTHR45947">
    <property type="entry name" value="SULFOQUINOVOSYL TRANSFERASE SQD2"/>
    <property type="match status" value="1"/>
</dbReference>
<dbReference type="PANTHER" id="PTHR45947:SF3">
    <property type="entry name" value="SULFOQUINOVOSYL TRANSFERASE SQD2"/>
    <property type="match status" value="1"/>
</dbReference>
<reference evidence="3 4" key="1">
    <citation type="submission" date="2018-04" db="EMBL/GenBank/DDBJ databases">
        <title>Novel Campyloabacter and Helicobacter Species and Strains.</title>
        <authorList>
            <person name="Mannion A.J."/>
            <person name="Shen Z."/>
            <person name="Fox J.G."/>
        </authorList>
    </citation>
    <scope>NUCLEOTIDE SEQUENCE [LARGE SCALE GENOMIC DNA]</scope>
    <source>
        <strain evidence="3 4">MIT 97-5075</strain>
    </source>
</reference>
<dbReference type="Gene3D" id="3.40.50.2000">
    <property type="entry name" value="Glycogen Phosphorylase B"/>
    <property type="match status" value="2"/>
</dbReference>
<dbReference type="SUPFAM" id="SSF53756">
    <property type="entry name" value="UDP-Glycosyltransferase/glycogen phosphorylase"/>
    <property type="match status" value="1"/>
</dbReference>
<gene>
    <name evidence="3" type="ORF">CQA66_05515</name>
</gene>
<keyword evidence="3" id="KW-0808">Transferase</keyword>
<dbReference type="Proteomes" id="UP000256424">
    <property type="component" value="Unassembled WGS sequence"/>
</dbReference>
<protein>
    <submittedName>
        <fullName evidence="3">Glycosyltransferase family 4 protein</fullName>
    </submittedName>
</protein>
<comment type="caution">
    <text evidence="3">The sequence shown here is derived from an EMBL/GenBank/DDBJ whole genome shotgun (WGS) entry which is preliminary data.</text>
</comment>
<evidence type="ECO:0000313" key="4">
    <source>
        <dbReference type="Proteomes" id="UP000256424"/>
    </source>
</evidence>
<organism evidence="3 4">
    <name type="scientific">Helicobacter aurati</name>
    <dbReference type="NCBI Taxonomy" id="137778"/>
    <lineage>
        <taxon>Bacteria</taxon>
        <taxon>Pseudomonadati</taxon>
        <taxon>Campylobacterota</taxon>
        <taxon>Epsilonproteobacteria</taxon>
        <taxon>Campylobacterales</taxon>
        <taxon>Helicobacteraceae</taxon>
        <taxon>Helicobacter</taxon>
    </lineage>
</organism>
<dbReference type="EMBL" id="NXLW01000009">
    <property type="protein sequence ID" value="RDU71924.1"/>
    <property type="molecule type" value="Genomic_DNA"/>
</dbReference>
<evidence type="ECO:0000313" key="3">
    <source>
        <dbReference type="EMBL" id="RDU71924.1"/>
    </source>
</evidence>
<dbReference type="InterPro" id="IPR028098">
    <property type="entry name" value="Glyco_trans_4-like_N"/>
</dbReference>
<keyword evidence="4" id="KW-1185">Reference proteome</keyword>
<evidence type="ECO:0000259" key="2">
    <source>
        <dbReference type="Pfam" id="PF13439"/>
    </source>
</evidence>
<accession>A0A3D8J4V1</accession>
<evidence type="ECO:0000259" key="1">
    <source>
        <dbReference type="Pfam" id="PF00534"/>
    </source>
</evidence>
<dbReference type="GO" id="GO:0016757">
    <property type="term" value="F:glycosyltransferase activity"/>
    <property type="evidence" value="ECO:0007669"/>
    <property type="project" value="InterPro"/>
</dbReference>
<feature type="domain" description="Glycosyl transferase family 1" evidence="1">
    <location>
        <begin position="203"/>
        <end position="353"/>
    </location>
</feature>